<keyword evidence="10" id="KW-0560">Oxidoreductase</keyword>
<dbReference type="SUPFAM" id="SSF51735">
    <property type="entry name" value="NAD(P)-binding Rossmann-fold domains"/>
    <property type="match status" value="1"/>
</dbReference>
<comment type="function">
    <text evidence="12">Reduces the gamma-methene bridge of the open tetrapyrrole, biliverdin IXalpha, to bilirubin with the concomitant oxidation of a NADH or NADPH cofactor. Does not reduce bilirubin IXbeta. Uses the reactants NADH or NADPH depending on the pH; NADH is used at the acidic pH range (6-6.9) and NADPH at the alkaline range (8.5-8.7). NADPH, however, is the probable reactant in biological systems.</text>
</comment>
<evidence type="ECO:0000256" key="5">
    <source>
        <dbReference type="ARBA" id="ARBA00022553"/>
    </source>
</evidence>
<dbReference type="Gene3D" id="3.30.360.10">
    <property type="entry name" value="Dihydrodipicolinate Reductase, domain 2"/>
    <property type="match status" value="1"/>
</dbReference>
<evidence type="ECO:0000256" key="16">
    <source>
        <dbReference type="ARBA" id="ARBA00067882"/>
    </source>
</evidence>
<evidence type="ECO:0000256" key="17">
    <source>
        <dbReference type="ARBA" id="ARBA00078137"/>
    </source>
</evidence>
<dbReference type="InterPro" id="IPR000683">
    <property type="entry name" value="Gfo/Idh/MocA-like_OxRdtase_N"/>
</dbReference>
<reference evidence="22" key="1">
    <citation type="submission" date="2025-08" db="UniProtKB">
        <authorList>
            <consortium name="RefSeq"/>
        </authorList>
    </citation>
    <scope>IDENTIFICATION</scope>
</reference>
<evidence type="ECO:0000256" key="2">
    <source>
        <dbReference type="ARBA" id="ARBA00004514"/>
    </source>
</evidence>
<evidence type="ECO:0000256" key="13">
    <source>
        <dbReference type="ARBA" id="ARBA00060540"/>
    </source>
</evidence>
<evidence type="ECO:0000256" key="14">
    <source>
        <dbReference type="ARBA" id="ARBA00060874"/>
    </source>
</evidence>
<comment type="subcellular location">
    <subcellularLocation>
        <location evidence="2">Cytoplasm</location>
        <location evidence="2">Cytosol</location>
    </subcellularLocation>
</comment>
<dbReference type="EC" id="1.3.1.24" evidence="15"/>
<keyword evidence="5" id="KW-0597">Phosphoprotein</keyword>
<evidence type="ECO:0000256" key="18">
    <source>
        <dbReference type="SAM" id="MobiDB-lite"/>
    </source>
</evidence>
<sequence length="473" mass="52725">MSPSFQLASSDRLPAPRAHQVSVRPTLHPSPAAPCSAAAKGPGTITAPDLQTGGTLPARARSPLLRDPAPREKPRNRQRTATPVRGNNPSSPFRLLQPARPYLRCPPASEAANRSSALVPALIPGRGCPTRSFLSELEIRPWRQVLKEEAEMMNLENFNLSTVDFFLSTYKPLETTSRGVPPERKFGVVVVGVGRAGSVRIRDLQDPHDSSTFLNLIGFVSRRELGTIDEVQQISLEDALSSQEVDVAYICSESSSHEGYIRQFLNAGKHVLVEYPMALSQAAARELWELAEQKGKILHEEHVELLMEEFAFLKKEVVGKDLLKGSLLFTAGPLEEERFGFPAFSGISRLTWLVSLFGELSLVSATLEEQKEDQFMKMTVCLETENKRPLTWTEEKGPGLKRNRYLSFHFKSGSLENVPNVGINKNIFLKDQNIFVQKLLGQFSEKQLAAEKKRILHCLGLAEEIQKHCRPKK</sequence>
<comment type="cofactor">
    <cofactor evidence="1">
        <name>Zn(2+)</name>
        <dbReference type="ChEBI" id="CHEBI:29105"/>
    </cofactor>
</comment>
<keyword evidence="21" id="KW-1185">Reference proteome</keyword>
<dbReference type="PANTHER" id="PTHR43377">
    <property type="entry name" value="BILIVERDIN REDUCTASE A"/>
    <property type="match status" value="1"/>
</dbReference>
<keyword evidence="11" id="KW-0520">NAD</keyword>
<dbReference type="CTD" id="644"/>
<evidence type="ECO:0000256" key="11">
    <source>
        <dbReference type="ARBA" id="ARBA00023027"/>
    </source>
</evidence>
<dbReference type="InterPro" id="IPR015249">
    <property type="entry name" value="Biliverdin_Rdtase_cat"/>
</dbReference>
<dbReference type="Pfam" id="PF09166">
    <property type="entry name" value="Biliv-reduc_cat"/>
    <property type="match status" value="1"/>
</dbReference>
<dbReference type="GO" id="GO:0106276">
    <property type="term" value="F:biliberdin reductase (NADH) activity"/>
    <property type="evidence" value="ECO:0007669"/>
    <property type="project" value="UniProtKB-ARBA"/>
</dbReference>
<dbReference type="FunFam" id="3.30.360.10:FF:000020">
    <property type="entry name" value="Biliverdin reductase A"/>
    <property type="match status" value="1"/>
</dbReference>
<evidence type="ECO:0000256" key="15">
    <source>
        <dbReference type="ARBA" id="ARBA00066337"/>
    </source>
</evidence>
<dbReference type="GeneID" id="103197364"/>
<dbReference type="RefSeq" id="XP_007939439.1">
    <property type="nucleotide sequence ID" value="XM_007941248.2"/>
</dbReference>
<feature type="compositionally biased region" description="Polar residues" evidence="18">
    <location>
        <begin position="79"/>
        <end position="91"/>
    </location>
</feature>
<keyword evidence="8" id="KW-0521">NADP</keyword>
<evidence type="ECO:0000256" key="9">
    <source>
        <dbReference type="ARBA" id="ARBA00022990"/>
    </source>
</evidence>
<dbReference type="AlphaFoldDB" id="A0A8B6ZUS3"/>
<dbReference type="OrthoDB" id="2129491at2759"/>
<evidence type="ECO:0000259" key="20">
    <source>
        <dbReference type="Pfam" id="PF09166"/>
    </source>
</evidence>
<comment type="subunit">
    <text evidence="3">Monomer.</text>
</comment>
<evidence type="ECO:0000256" key="7">
    <source>
        <dbReference type="ARBA" id="ARBA00022833"/>
    </source>
</evidence>
<dbReference type="Gene3D" id="3.40.50.720">
    <property type="entry name" value="NAD(P)-binding Rossmann-like Domain"/>
    <property type="match status" value="1"/>
</dbReference>
<evidence type="ECO:0000256" key="8">
    <source>
        <dbReference type="ARBA" id="ARBA00022857"/>
    </source>
</evidence>
<dbReference type="GO" id="GO:0000166">
    <property type="term" value="F:nucleotide binding"/>
    <property type="evidence" value="ECO:0007669"/>
    <property type="project" value="InterPro"/>
</dbReference>
<dbReference type="Pfam" id="PF01408">
    <property type="entry name" value="GFO_IDH_MocA"/>
    <property type="match status" value="1"/>
</dbReference>
<evidence type="ECO:0000313" key="21">
    <source>
        <dbReference type="Proteomes" id="UP000694850"/>
    </source>
</evidence>
<feature type="region of interest" description="Disordered" evidence="18">
    <location>
        <begin position="1"/>
        <end position="96"/>
    </location>
</feature>
<comment type="pathway">
    <text evidence="13">Porphyrin-containing compound metabolism; protoheme degradation.</text>
</comment>
<feature type="domain" description="Gfo/Idh/MocA-like oxidoreductase N-terminal" evidence="19">
    <location>
        <begin position="186"/>
        <end position="302"/>
    </location>
</feature>
<dbReference type="GO" id="GO:0042167">
    <property type="term" value="P:heme catabolic process"/>
    <property type="evidence" value="ECO:0007669"/>
    <property type="project" value="InterPro"/>
</dbReference>
<evidence type="ECO:0000313" key="22">
    <source>
        <dbReference type="RefSeq" id="XP_007939439.1"/>
    </source>
</evidence>
<evidence type="ECO:0000256" key="10">
    <source>
        <dbReference type="ARBA" id="ARBA00023002"/>
    </source>
</evidence>
<evidence type="ECO:0000256" key="4">
    <source>
        <dbReference type="ARBA" id="ARBA00022490"/>
    </source>
</evidence>
<dbReference type="FunFam" id="3.40.50.720:FF:000179">
    <property type="entry name" value="Biliverdin reductase A"/>
    <property type="match status" value="1"/>
</dbReference>
<evidence type="ECO:0000256" key="1">
    <source>
        <dbReference type="ARBA" id="ARBA00001947"/>
    </source>
</evidence>
<feature type="domain" description="Biliverdin reductase catalytic" evidence="20">
    <location>
        <begin position="310"/>
        <end position="420"/>
    </location>
</feature>
<evidence type="ECO:0000256" key="6">
    <source>
        <dbReference type="ARBA" id="ARBA00022723"/>
    </source>
</evidence>
<feature type="compositionally biased region" description="Low complexity" evidence="18">
    <location>
        <begin position="29"/>
        <end position="39"/>
    </location>
</feature>
<dbReference type="InterPro" id="IPR051450">
    <property type="entry name" value="Gfo/Idh/MocA_Oxidoreductases"/>
</dbReference>
<dbReference type="PANTHER" id="PTHR43377:SF1">
    <property type="entry name" value="BILIVERDIN REDUCTASE A"/>
    <property type="match status" value="1"/>
</dbReference>
<gene>
    <name evidence="22" type="primary">BLVRA</name>
</gene>
<protein>
    <recommendedName>
        <fullName evidence="16">Biliverdin reductase A</fullName>
        <ecNumber evidence="15">1.3.1.24</ecNumber>
    </recommendedName>
    <alternativeName>
        <fullName evidence="17">Biliverdin-IX alpha-reductase</fullName>
    </alternativeName>
</protein>
<keyword evidence="7" id="KW-0862">Zinc</keyword>
<dbReference type="GO" id="GO:0008270">
    <property type="term" value="F:zinc ion binding"/>
    <property type="evidence" value="ECO:0007669"/>
    <property type="project" value="InterPro"/>
</dbReference>
<proteinExistence type="inferred from homology"/>
<organism evidence="21 22">
    <name type="scientific">Orycteropus afer afer</name>
    <dbReference type="NCBI Taxonomy" id="1230840"/>
    <lineage>
        <taxon>Eukaryota</taxon>
        <taxon>Metazoa</taxon>
        <taxon>Chordata</taxon>
        <taxon>Craniata</taxon>
        <taxon>Vertebrata</taxon>
        <taxon>Euteleostomi</taxon>
        <taxon>Mammalia</taxon>
        <taxon>Eutheria</taxon>
        <taxon>Afrotheria</taxon>
        <taxon>Tubulidentata</taxon>
        <taxon>Orycteropodidae</taxon>
        <taxon>Orycteropus</taxon>
    </lineage>
</organism>
<dbReference type="SUPFAM" id="SSF55347">
    <property type="entry name" value="Glyceraldehyde-3-phosphate dehydrogenase-like, C-terminal domain"/>
    <property type="match status" value="1"/>
</dbReference>
<keyword evidence="4" id="KW-0963">Cytoplasm</keyword>
<dbReference type="Proteomes" id="UP000694850">
    <property type="component" value="Unplaced"/>
</dbReference>
<dbReference type="GO" id="GO:0005829">
    <property type="term" value="C:cytosol"/>
    <property type="evidence" value="ECO:0007669"/>
    <property type="project" value="UniProtKB-SubCell"/>
</dbReference>
<evidence type="ECO:0000259" key="19">
    <source>
        <dbReference type="Pfam" id="PF01408"/>
    </source>
</evidence>
<evidence type="ECO:0000256" key="12">
    <source>
        <dbReference type="ARBA" id="ARBA00058120"/>
    </source>
</evidence>
<evidence type="ECO:0000256" key="3">
    <source>
        <dbReference type="ARBA" id="ARBA00011245"/>
    </source>
</evidence>
<dbReference type="InterPro" id="IPR036291">
    <property type="entry name" value="NAD(P)-bd_dom_sf"/>
</dbReference>
<keyword evidence="6" id="KW-0479">Metal-binding</keyword>
<name>A0A8B6ZUS3_ORYAF</name>
<comment type="similarity">
    <text evidence="14">Belongs to the Gfo/Idh/MocA family. Biliverdin reductase subfamily.</text>
</comment>
<accession>A0A8B6ZUS3</accession>
<keyword evidence="9" id="KW-0007">Acetylation</keyword>